<feature type="region of interest" description="Disordered" evidence="5">
    <location>
        <begin position="398"/>
        <end position="429"/>
    </location>
</feature>
<feature type="transmembrane region" description="Helical" evidence="6">
    <location>
        <begin position="318"/>
        <end position="339"/>
    </location>
</feature>
<dbReference type="GO" id="GO:0007165">
    <property type="term" value="P:signal transduction"/>
    <property type="evidence" value="ECO:0007669"/>
    <property type="project" value="UniProtKB-KW"/>
</dbReference>
<dbReference type="InterPro" id="IPR003660">
    <property type="entry name" value="HAMP_dom"/>
</dbReference>
<evidence type="ECO:0000313" key="9">
    <source>
        <dbReference type="EMBL" id="MBB3998855.1"/>
    </source>
</evidence>
<dbReference type="PANTHER" id="PTHR43531">
    <property type="entry name" value="PROTEIN ICFG"/>
    <property type="match status" value="1"/>
</dbReference>
<protein>
    <submittedName>
        <fullName evidence="9">Methyl-accepting chemotaxis protein</fullName>
    </submittedName>
</protein>
<dbReference type="InterPro" id="IPR051310">
    <property type="entry name" value="MCP_chemotaxis"/>
</dbReference>
<comment type="similarity">
    <text evidence="3">Belongs to the methyl-accepting chemotaxis (MCP) protein family.</text>
</comment>
<dbReference type="Pfam" id="PF00015">
    <property type="entry name" value="MCPsignal"/>
    <property type="match status" value="1"/>
</dbReference>
<keyword evidence="2" id="KW-0145">Chemotaxis</keyword>
<feature type="domain" description="Methyl-accepting transducer" evidence="7">
    <location>
        <begin position="396"/>
        <end position="611"/>
    </location>
</feature>
<dbReference type="Gene3D" id="1.10.287.950">
    <property type="entry name" value="Methyl-accepting chemotaxis protein"/>
    <property type="match status" value="1"/>
</dbReference>
<dbReference type="PANTHER" id="PTHR43531:SF11">
    <property type="entry name" value="METHYL-ACCEPTING CHEMOTAXIS PROTEIN 3"/>
    <property type="match status" value="1"/>
</dbReference>
<evidence type="ECO:0000259" key="7">
    <source>
        <dbReference type="PROSITE" id="PS50111"/>
    </source>
</evidence>
<evidence type="ECO:0000256" key="1">
    <source>
        <dbReference type="ARBA" id="ARBA00004370"/>
    </source>
</evidence>
<feature type="compositionally biased region" description="Low complexity" evidence="5">
    <location>
        <begin position="415"/>
        <end position="429"/>
    </location>
</feature>
<keyword evidence="6" id="KW-1133">Transmembrane helix</keyword>
<dbReference type="GO" id="GO:0004888">
    <property type="term" value="F:transmembrane signaling receptor activity"/>
    <property type="evidence" value="ECO:0007669"/>
    <property type="project" value="InterPro"/>
</dbReference>
<dbReference type="EMBL" id="JACIEK010000007">
    <property type="protein sequence ID" value="MBB3998855.1"/>
    <property type="molecule type" value="Genomic_DNA"/>
</dbReference>
<dbReference type="GO" id="GO:0006935">
    <property type="term" value="P:chemotaxis"/>
    <property type="evidence" value="ECO:0007669"/>
    <property type="project" value="UniProtKB-KW"/>
</dbReference>
<evidence type="ECO:0000256" key="5">
    <source>
        <dbReference type="SAM" id="MobiDB-lite"/>
    </source>
</evidence>
<proteinExistence type="inferred from homology"/>
<dbReference type="FunFam" id="1.10.287.950:FF:000001">
    <property type="entry name" value="Methyl-accepting chemotaxis sensory transducer"/>
    <property type="match status" value="1"/>
</dbReference>
<evidence type="ECO:0000259" key="8">
    <source>
        <dbReference type="PROSITE" id="PS50885"/>
    </source>
</evidence>
<evidence type="ECO:0000256" key="2">
    <source>
        <dbReference type="ARBA" id="ARBA00022500"/>
    </source>
</evidence>
<evidence type="ECO:0000313" key="10">
    <source>
        <dbReference type="Proteomes" id="UP000542776"/>
    </source>
</evidence>
<keyword evidence="6" id="KW-0472">Membrane</keyword>
<accession>A0A7W6H5C0</accession>
<dbReference type="CDD" id="cd06225">
    <property type="entry name" value="HAMP"/>
    <property type="match status" value="1"/>
</dbReference>
<dbReference type="GO" id="GO:0005886">
    <property type="term" value="C:plasma membrane"/>
    <property type="evidence" value="ECO:0007669"/>
    <property type="project" value="TreeGrafter"/>
</dbReference>
<dbReference type="SMART" id="SM00304">
    <property type="entry name" value="HAMP"/>
    <property type="match status" value="1"/>
</dbReference>
<dbReference type="InterPro" id="IPR004089">
    <property type="entry name" value="MCPsignal_dom"/>
</dbReference>
<keyword evidence="4" id="KW-0807">Transducer</keyword>
<dbReference type="InterPro" id="IPR024478">
    <property type="entry name" value="HlyB_4HB_MCP"/>
</dbReference>
<dbReference type="PROSITE" id="PS50885">
    <property type="entry name" value="HAMP"/>
    <property type="match status" value="1"/>
</dbReference>
<organism evidence="9 10">
    <name type="scientific">Aureimonas pseudogalii</name>
    <dbReference type="NCBI Taxonomy" id="1744844"/>
    <lineage>
        <taxon>Bacteria</taxon>
        <taxon>Pseudomonadati</taxon>
        <taxon>Pseudomonadota</taxon>
        <taxon>Alphaproteobacteria</taxon>
        <taxon>Hyphomicrobiales</taxon>
        <taxon>Aurantimonadaceae</taxon>
        <taxon>Aureimonas</taxon>
    </lineage>
</organism>
<evidence type="ECO:0000256" key="4">
    <source>
        <dbReference type="PROSITE-ProRule" id="PRU00284"/>
    </source>
</evidence>
<evidence type="ECO:0000256" key="6">
    <source>
        <dbReference type="SAM" id="Phobius"/>
    </source>
</evidence>
<evidence type="ECO:0000256" key="3">
    <source>
        <dbReference type="ARBA" id="ARBA00029447"/>
    </source>
</evidence>
<keyword evidence="6" id="KW-0812">Transmembrane</keyword>
<comment type="caution">
    <text evidence="9">The sequence shown here is derived from an EMBL/GenBank/DDBJ whole genome shotgun (WGS) entry which is preliminary data.</text>
</comment>
<dbReference type="PROSITE" id="PS50111">
    <property type="entry name" value="CHEMOTAXIS_TRANSDUC_2"/>
    <property type="match status" value="1"/>
</dbReference>
<sequence>MRISIKTKLATSFASVLVLLATAGYYGVSSLEHANKTMTAFTVQPFAQSKRLGEVWASTEAVGRSLNAMTYIHDDGKKAELRQSIETQIKATIDLLGTYRSGIPPEDTASVAEAGTVIDAWKAYVPAVDGVMDLLQKNGNVRASELNRSQFIPLLHQVQAELTALRDGLSKEGATGPLRDAVSDLRGNLPTFALQISNGIAEDDQSQLEALKGPYSEMLGKLAKSFDILGTNAASTPYAAVAGQMTSEWTRLKSAADEIFALAQANTDAKAVERIISDVRPQILAIIAQTRALIASETGVADRMIVETQESYLTTRNILLALVLGGLVLGAGAAAWMSLSISRGLRKAVKLADDIGAGDVSQHVDVTTQDEIGDLLRSMNAMSTKLSDVASEVARSASQVASGSTQSATTAERLSSGSTEQAAASEEASAAIEQMSANVRQNADNASTTEKIAAQASTNAQKTGAAVTASVLAMRTIAERISVIQEIARQTDLLALNAAIEAARAGSHGKGFAVVASEVRKLAERSQDAARDIGTLASQTLLTSEEAGQMLDALVPDIQRTAELVSEISAACREQSVGIDQINQAIQQLDQVTQSNSGAANEMSATAAQLSAEAGRLEESASFFKLAQQPVRDAASGGRQASIRALQAKVEAFRETHVAPSRPATAAIVRDQGAGTGFDLSLGDDGFQKMSA</sequence>
<keyword evidence="10" id="KW-1185">Reference proteome</keyword>
<dbReference type="SMART" id="SM00283">
    <property type="entry name" value="MA"/>
    <property type="match status" value="1"/>
</dbReference>
<dbReference type="SUPFAM" id="SSF58104">
    <property type="entry name" value="Methyl-accepting chemotaxis protein (MCP) signaling domain"/>
    <property type="match status" value="1"/>
</dbReference>
<feature type="domain" description="HAMP" evidence="8">
    <location>
        <begin position="339"/>
        <end position="391"/>
    </location>
</feature>
<reference evidence="9 10" key="1">
    <citation type="submission" date="2020-08" db="EMBL/GenBank/DDBJ databases">
        <title>Genomic Encyclopedia of Type Strains, Phase IV (KMG-IV): sequencing the most valuable type-strain genomes for metagenomic binning, comparative biology and taxonomic classification.</title>
        <authorList>
            <person name="Goeker M."/>
        </authorList>
    </citation>
    <scope>NUCLEOTIDE SEQUENCE [LARGE SCALE GENOMIC DNA]</scope>
    <source>
        <strain evidence="9 10">DSM 102238</strain>
    </source>
</reference>
<dbReference type="Proteomes" id="UP000542776">
    <property type="component" value="Unassembled WGS sequence"/>
</dbReference>
<gene>
    <name evidence="9" type="ORF">GGR04_002710</name>
</gene>
<dbReference type="Pfam" id="PF12729">
    <property type="entry name" value="4HB_MCP_1"/>
    <property type="match status" value="1"/>
</dbReference>
<dbReference type="AlphaFoldDB" id="A0A7W6H5C0"/>
<name>A0A7W6H5C0_9HYPH</name>
<dbReference type="Pfam" id="PF00672">
    <property type="entry name" value="HAMP"/>
    <property type="match status" value="1"/>
</dbReference>
<feature type="compositionally biased region" description="Polar residues" evidence="5">
    <location>
        <begin position="398"/>
        <end position="413"/>
    </location>
</feature>
<dbReference type="PRINTS" id="PR00260">
    <property type="entry name" value="CHEMTRNSDUCR"/>
</dbReference>
<dbReference type="InterPro" id="IPR004090">
    <property type="entry name" value="Chemotax_Me-accpt_rcpt"/>
</dbReference>
<dbReference type="RefSeq" id="WP_183200391.1">
    <property type="nucleotide sequence ID" value="NZ_JACIEK010000007.1"/>
</dbReference>
<comment type="subcellular location">
    <subcellularLocation>
        <location evidence="1">Membrane</location>
    </subcellularLocation>
</comment>